<feature type="transmembrane region" description="Helical" evidence="4">
    <location>
        <begin position="1275"/>
        <end position="1294"/>
    </location>
</feature>
<dbReference type="Pfam" id="PF14543">
    <property type="entry name" value="TAXi_N"/>
    <property type="match status" value="1"/>
</dbReference>
<dbReference type="Pfam" id="PF14541">
    <property type="entry name" value="TAXi_C"/>
    <property type="match status" value="1"/>
</dbReference>
<dbReference type="InterPro" id="IPR032799">
    <property type="entry name" value="TAXi_C"/>
</dbReference>
<evidence type="ECO:0000259" key="5">
    <source>
        <dbReference type="PROSITE" id="PS51767"/>
    </source>
</evidence>
<dbReference type="InterPro" id="IPR032861">
    <property type="entry name" value="TAXi_N"/>
</dbReference>
<feature type="transmembrane region" description="Helical" evidence="4">
    <location>
        <begin position="327"/>
        <end position="344"/>
    </location>
</feature>
<reference evidence="6 7" key="1">
    <citation type="submission" date="2012-08" db="EMBL/GenBank/DDBJ databases">
        <title>Oryza genome evolution.</title>
        <authorList>
            <person name="Wing R.A."/>
        </authorList>
    </citation>
    <scope>NUCLEOTIDE SEQUENCE</scope>
</reference>
<keyword evidence="4" id="KW-1133">Transmembrane helix</keyword>
<keyword evidence="4" id="KW-0812">Transmembrane</keyword>
<feature type="region of interest" description="Disordered" evidence="3">
    <location>
        <begin position="1114"/>
        <end position="1133"/>
    </location>
</feature>
<proteinExistence type="inferred from homology"/>
<feature type="region of interest" description="Disordered" evidence="3">
    <location>
        <begin position="1149"/>
        <end position="1170"/>
    </location>
</feature>
<dbReference type="Gramene" id="LPERR02G08770.1">
    <property type="protein sequence ID" value="LPERR02G08770.1"/>
    <property type="gene ID" value="LPERR02G08770"/>
</dbReference>
<feature type="transmembrane region" description="Helical" evidence="4">
    <location>
        <begin position="285"/>
        <end position="307"/>
    </location>
</feature>
<keyword evidence="4" id="KW-0472">Membrane</keyword>
<reference evidence="7" key="2">
    <citation type="submission" date="2013-12" db="EMBL/GenBank/DDBJ databases">
        <authorList>
            <person name="Yu Y."/>
            <person name="Lee S."/>
            <person name="de Baynast K."/>
            <person name="Wissotski M."/>
            <person name="Liu L."/>
            <person name="Talag J."/>
            <person name="Goicoechea J."/>
            <person name="Angelova A."/>
            <person name="Jetty R."/>
            <person name="Kudrna D."/>
            <person name="Golser W."/>
            <person name="Rivera L."/>
            <person name="Zhang J."/>
            <person name="Wing R."/>
        </authorList>
    </citation>
    <scope>NUCLEOTIDE SEQUENCE</scope>
</reference>
<feature type="transmembrane region" description="Helical" evidence="4">
    <location>
        <begin position="972"/>
        <end position="993"/>
    </location>
</feature>
<evidence type="ECO:0000313" key="7">
    <source>
        <dbReference type="Proteomes" id="UP000032180"/>
    </source>
</evidence>
<dbReference type="eggNOG" id="KOG1339">
    <property type="taxonomic scope" value="Eukaryota"/>
</dbReference>
<keyword evidence="7" id="KW-1185">Reference proteome</keyword>
<dbReference type="Proteomes" id="UP000032180">
    <property type="component" value="Chromosome 2"/>
</dbReference>
<evidence type="ECO:0000256" key="2">
    <source>
        <dbReference type="ARBA" id="ARBA00022729"/>
    </source>
</evidence>
<dbReference type="EnsemblPlants" id="LPERR02G08770.1">
    <property type="protein sequence ID" value="LPERR02G08770.1"/>
    <property type="gene ID" value="LPERR02G08770"/>
</dbReference>
<dbReference type="PROSITE" id="PS51767">
    <property type="entry name" value="PEPTIDASE_A1"/>
    <property type="match status" value="1"/>
</dbReference>
<feature type="transmembrane region" description="Helical" evidence="4">
    <location>
        <begin position="1234"/>
        <end position="1255"/>
    </location>
</feature>
<name>A0A0D9VE82_9ORYZ</name>
<accession>A0A0D9VE82</accession>
<evidence type="ECO:0000256" key="3">
    <source>
        <dbReference type="SAM" id="MobiDB-lite"/>
    </source>
</evidence>
<dbReference type="Pfam" id="PF13968">
    <property type="entry name" value="DUF4220"/>
    <property type="match status" value="2"/>
</dbReference>
<evidence type="ECO:0000313" key="6">
    <source>
        <dbReference type="EnsemblPlants" id="LPERR02G08770.1"/>
    </source>
</evidence>
<feature type="compositionally biased region" description="Polar residues" evidence="3">
    <location>
        <begin position="1149"/>
        <end position="1159"/>
    </location>
</feature>
<dbReference type="InterPro" id="IPR033121">
    <property type="entry name" value="PEPTIDASE_A1"/>
</dbReference>
<feature type="domain" description="Peptidase A1" evidence="5">
    <location>
        <begin position="573"/>
        <end position="910"/>
    </location>
</feature>
<evidence type="ECO:0000256" key="1">
    <source>
        <dbReference type="ARBA" id="ARBA00007447"/>
    </source>
</evidence>
<feature type="transmembrane region" description="Helical" evidence="4">
    <location>
        <begin position="50"/>
        <end position="70"/>
    </location>
</feature>
<dbReference type="HOGENOM" id="CLU_003570_0_0_1"/>
<keyword evidence="2" id="KW-0732">Signal</keyword>
<feature type="transmembrane region" description="Helical" evidence="4">
    <location>
        <begin position="20"/>
        <end position="38"/>
    </location>
</feature>
<dbReference type="Gene3D" id="2.40.70.10">
    <property type="entry name" value="Acid Proteases"/>
    <property type="match status" value="2"/>
</dbReference>
<organism evidence="6 7">
    <name type="scientific">Leersia perrieri</name>
    <dbReference type="NCBI Taxonomy" id="77586"/>
    <lineage>
        <taxon>Eukaryota</taxon>
        <taxon>Viridiplantae</taxon>
        <taxon>Streptophyta</taxon>
        <taxon>Embryophyta</taxon>
        <taxon>Tracheophyta</taxon>
        <taxon>Spermatophyta</taxon>
        <taxon>Magnoliopsida</taxon>
        <taxon>Liliopsida</taxon>
        <taxon>Poales</taxon>
        <taxon>Poaceae</taxon>
        <taxon>BOP clade</taxon>
        <taxon>Oryzoideae</taxon>
        <taxon>Oryzeae</taxon>
        <taxon>Oryzinae</taxon>
        <taxon>Leersia</taxon>
    </lineage>
</organism>
<comment type="similarity">
    <text evidence="1">Belongs to the peptidase A1 family.</text>
</comment>
<dbReference type="InterPro" id="IPR025315">
    <property type="entry name" value="DUF4220"/>
</dbReference>
<dbReference type="STRING" id="77586.A0A0D9VE82"/>
<protein>
    <recommendedName>
        <fullName evidence="5">Peptidase A1 domain-containing protein</fullName>
    </recommendedName>
</protein>
<dbReference type="PANTHER" id="PTHR31325">
    <property type="entry name" value="OS01G0798800 PROTEIN-RELATED"/>
    <property type="match status" value="1"/>
</dbReference>
<sequence length="1515" mass="169274">MAAASFSGMVRWWEEWQLRVLALSSLFLQLFLFVSSTFRKYRVPPLLRSCIWLAYLGGDALAIYALATVFNRHRQPSPAADGHGPGPSSSMLEVMWVPVFLVHLGGQDSITAYNIEDNELWARHAVAMSSQAAVAVYVFWRSWSGGQVPESSPALLLFAAGFLKLGERLWALRRASITRLAAVRSSTPATARTVVPLDSYVREARRIAKEAKGQARDHYAGLCRPMLEQEAQNELMELFIDFPAPYPRRLANLRSFLALGDDDAYQELCILLDQAFQFFYTKKEAAYTIIGIYLRTFSMLLGIAAIASFNDSHKDGFDTSDVMVSYILLWSTLVLEICALVWLADWRLVPSGTFVPEMQRTVAQFNLIGFVGFVARSRWLTVVRCIGMLFRCNELDYVVGQQYYPHHCWSTPVITKFIRKQLKDGWVGLSSAAEYRRFNDRRGQWNLPRDEDSDEQLVQSVTKLPFDESVLIWHIATDICLDHYREHIVAADERASAAREISDYMMYLLVLQADMLMPGTQQSLFATASRETRHVLRRQERTYLLSIFLYILVQVQASSSPPAIHALVAPIIKDSKTSLYTLSISNKNYLLDLSGQLLWSPCSATHPTVPCSSNNGGRTCTVRPTNPVTGERAAGDLTLTDIVINATDGRTPTSEVTVRGVVSSCAPGSLLRSSFPTMAAGDAGLGRGGLSLPTQLYSKLSLKRQFAVCLPSTASAAAPGVAFFGSGPYNLMPPTLFDASTVLSYTDLVRSPSASASYSIRLRGIAVNQEAVVVRLPPGGGAGVTKLDTAAPYTVLRRDVYRAFVSAFAKATARMPRMPSVAPFELCFNSSALGFTRVGYAVAPIDLMTHGGGNWTVFGSNSLAQVASDTACLAFVDGGRAARSAVTVGAFQMENNFLLFDEAKSRLGFSGTLLFIRTTCANFKFATVVYSWPGMVQWWEEWQLRVLALSSLFVQLFLFLSSPFRRYRIPALFRTCIWLAYLGSDALAVYGLATLFNRHGRKTTPAAAAAADGRSSSILEVLWAPVFLIHLRGQETITAYNVEDNELWARHAVAMSSQAAVAVYVFCRSWRGGDKVPVRCPVSLFVAGFLKMGNRLWALRRASITRLATVTRKVTTSTSTGDEGDPESTTTANSLRDYVNKASELATRSNIADDNGGNNRQAARRRSRERRDQLLAPDSLLDELLELFIDLPAPYARWLGYLRSFLQLQNYDAYYDLCNLLDFAFQFIYTMKSAAYTIAGMCVRVTILFLGIMAAAGFDGIDSNKDGLDRDDVKVTHILLIFSIVMEFGTLVWLGDWKWVPLWMLAPEMQHTIAQFNLIGFASRSRWPTMPMWMATLFGCKNYHWYLEYRPSTATIVEFIRRDLKSAWVDVDHSSVTAYRRFNDRRGEWTLQCEQCYRELGWSVTSLPFDESILVWHIATFVCLHRMDDISPAAGHADDERITVATTCSMEISNYLMYLLSFKPDMLMPGTRQSLLDVASREIRHALKHQRQWLGDRDLVRWIVTSTELQEGGAS</sequence>
<dbReference type="CDD" id="cd05489">
    <property type="entry name" value="xylanase_inhibitor_I_like"/>
    <property type="match status" value="1"/>
</dbReference>
<dbReference type="SUPFAM" id="SSF50630">
    <property type="entry name" value="Acid proteases"/>
    <property type="match status" value="1"/>
</dbReference>
<dbReference type="InterPro" id="IPR021109">
    <property type="entry name" value="Peptidase_aspartic_dom_sf"/>
</dbReference>
<dbReference type="InterPro" id="IPR033868">
    <property type="entry name" value="Xylanase_inhibitor_I-like"/>
</dbReference>
<evidence type="ECO:0000256" key="4">
    <source>
        <dbReference type="SAM" id="Phobius"/>
    </source>
</evidence>
<reference evidence="6" key="3">
    <citation type="submission" date="2015-04" db="UniProtKB">
        <authorList>
            <consortium name="EnsemblPlants"/>
        </authorList>
    </citation>
    <scope>IDENTIFICATION</scope>
</reference>